<gene>
    <name evidence="1" type="ORF">BCL90_5308</name>
</gene>
<organism evidence="1 2">
    <name type="scientific">Pedobacter alluvionis</name>
    <dbReference type="NCBI Taxonomy" id="475253"/>
    <lineage>
        <taxon>Bacteria</taxon>
        <taxon>Pseudomonadati</taxon>
        <taxon>Bacteroidota</taxon>
        <taxon>Sphingobacteriia</taxon>
        <taxon>Sphingobacteriales</taxon>
        <taxon>Sphingobacteriaceae</taxon>
        <taxon>Pedobacter</taxon>
    </lineage>
</organism>
<accession>A0A497XQQ6</accession>
<evidence type="ECO:0000313" key="2">
    <source>
        <dbReference type="Proteomes" id="UP000273898"/>
    </source>
</evidence>
<protein>
    <submittedName>
        <fullName evidence="1">Uncharacterized protein</fullName>
    </submittedName>
</protein>
<proteinExistence type="predicted"/>
<reference evidence="1 2" key="1">
    <citation type="submission" date="2018-10" db="EMBL/GenBank/DDBJ databases">
        <title>Genomic Encyclopedia of Archaeal and Bacterial Type Strains, Phase II (KMG-II): from individual species to whole genera.</title>
        <authorList>
            <person name="Goeker M."/>
        </authorList>
    </citation>
    <scope>NUCLEOTIDE SEQUENCE [LARGE SCALE GENOMIC DNA]</scope>
    <source>
        <strain evidence="1 2">DSM 19624</strain>
    </source>
</reference>
<dbReference type="Proteomes" id="UP000273898">
    <property type="component" value="Unassembled WGS sequence"/>
</dbReference>
<dbReference type="EMBL" id="RCCK01000018">
    <property type="protein sequence ID" value="RLJ69210.1"/>
    <property type="molecule type" value="Genomic_DNA"/>
</dbReference>
<name>A0A497XQQ6_9SPHI</name>
<sequence>MSYQYPLFIYWMISLIKVKAMPIEKYTVLPDNDILRRVKLPPPNRDQNDLMKIMPDGSMRLSRIAFRPDPKRDVNGLSVNIVALAPSLEELFDSNTHLGVVLKASVYFDLNLSITHDPLTEKIEQVDYSHALVLQLMKQEGLQASLAESYF</sequence>
<comment type="caution">
    <text evidence="1">The sequence shown here is derived from an EMBL/GenBank/DDBJ whole genome shotgun (WGS) entry which is preliminary data.</text>
</comment>
<evidence type="ECO:0000313" key="1">
    <source>
        <dbReference type="EMBL" id="RLJ69210.1"/>
    </source>
</evidence>
<dbReference type="AlphaFoldDB" id="A0A497XQQ6"/>